<reference evidence="1 2" key="1">
    <citation type="submission" date="2018-01" db="EMBL/GenBank/DDBJ databases">
        <title>Bacillus asahii Genome sequencing and assembly.</title>
        <authorList>
            <person name="Jiang H."/>
            <person name="Feng Y."/>
            <person name="Zhao F."/>
            <person name="Lin X."/>
        </authorList>
    </citation>
    <scope>NUCLEOTIDE SEQUENCE [LARGE SCALE GENOMIC DNA]</scope>
    <source>
        <strain evidence="1 2">OM18</strain>
    </source>
</reference>
<organism evidence="1 2">
    <name type="scientific">Peribacillus asahii</name>
    <dbReference type="NCBI Taxonomy" id="228899"/>
    <lineage>
        <taxon>Bacteria</taxon>
        <taxon>Bacillati</taxon>
        <taxon>Bacillota</taxon>
        <taxon>Bacilli</taxon>
        <taxon>Bacillales</taxon>
        <taxon>Bacillaceae</taxon>
        <taxon>Peribacillus</taxon>
    </lineage>
</organism>
<dbReference type="Proteomes" id="UP000283095">
    <property type="component" value="Chromosome"/>
</dbReference>
<name>A0A3Q9RNN5_9BACI</name>
<dbReference type="EMBL" id="CP026095">
    <property type="protein sequence ID" value="AZV43687.1"/>
    <property type="molecule type" value="Genomic_DNA"/>
</dbReference>
<evidence type="ECO:0000313" key="2">
    <source>
        <dbReference type="Proteomes" id="UP000283095"/>
    </source>
</evidence>
<protein>
    <submittedName>
        <fullName evidence="1">Uncharacterized protein</fullName>
    </submittedName>
</protein>
<accession>A0A3Q9RNN5</accession>
<sequence length="59" mass="6849">MLSRQELATVIKQLEYEVVNTGEYHNIINNHLIDNVTINELTAVEAIWLYNHLSKLPTK</sequence>
<gene>
    <name evidence="1" type="ORF">BAOM_3078</name>
</gene>
<dbReference type="RefSeq" id="WP_127760809.1">
    <property type="nucleotide sequence ID" value="NZ_CP026095.1"/>
</dbReference>
<evidence type="ECO:0000313" key="1">
    <source>
        <dbReference type="EMBL" id="AZV43687.1"/>
    </source>
</evidence>
<dbReference type="AlphaFoldDB" id="A0A3Q9RNN5"/>
<proteinExistence type="predicted"/>
<dbReference type="KEGG" id="pasa:BAOM_3078"/>